<evidence type="ECO:0000313" key="1">
    <source>
        <dbReference type="EMBL" id="CAE7520983.1"/>
    </source>
</evidence>
<name>A0A812TFB3_SYMPI</name>
<proteinExistence type="predicted"/>
<dbReference type="AlphaFoldDB" id="A0A812TFB3"/>
<reference evidence="1" key="1">
    <citation type="submission" date="2021-02" db="EMBL/GenBank/DDBJ databases">
        <authorList>
            <person name="Dougan E. K."/>
            <person name="Rhodes N."/>
            <person name="Thang M."/>
            <person name="Chan C."/>
        </authorList>
    </citation>
    <scope>NUCLEOTIDE SEQUENCE</scope>
</reference>
<organism evidence="1 2">
    <name type="scientific">Symbiodinium pilosum</name>
    <name type="common">Dinoflagellate</name>
    <dbReference type="NCBI Taxonomy" id="2952"/>
    <lineage>
        <taxon>Eukaryota</taxon>
        <taxon>Sar</taxon>
        <taxon>Alveolata</taxon>
        <taxon>Dinophyceae</taxon>
        <taxon>Suessiales</taxon>
        <taxon>Symbiodiniaceae</taxon>
        <taxon>Symbiodinium</taxon>
    </lineage>
</organism>
<keyword evidence="2" id="KW-1185">Reference proteome</keyword>
<protein>
    <submittedName>
        <fullName evidence="1">Uncharacterized protein</fullName>
    </submittedName>
</protein>
<feature type="non-terminal residue" evidence="1">
    <location>
        <position position="1"/>
    </location>
</feature>
<gene>
    <name evidence="1" type="ORF">SPIL2461_LOCUS13630</name>
</gene>
<comment type="caution">
    <text evidence="1">The sequence shown here is derived from an EMBL/GenBank/DDBJ whole genome shotgun (WGS) entry which is preliminary data.</text>
</comment>
<dbReference type="EMBL" id="CAJNIZ010030080">
    <property type="protein sequence ID" value="CAE7520983.1"/>
    <property type="molecule type" value="Genomic_DNA"/>
</dbReference>
<accession>A0A812TFB3</accession>
<sequence>AMGGFDHVRTGFMQLVQTFEEQQRILLQGNLARRLAMTDVPKPDTFEGERYLEAVDATWASLKPVLIDYVNEKAVYTFEDPTVAFLADVEGE</sequence>
<dbReference type="Proteomes" id="UP000649617">
    <property type="component" value="Unassembled WGS sequence"/>
</dbReference>
<evidence type="ECO:0000313" key="2">
    <source>
        <dbReference type="Proteomes" id="UP000649617"/>
    </source>
</evidence>